<reference evidence="2" key="1">
    <citation type="submission" date="2021-11" db="EMBL/GenBank/DDBJ databases">
        <title>Genome sequence.</title>
        <authorList>
            <person name="Sun Q."/>
        </authorList>
    </citation>
    <scope>NUCLEOTIDE SEQUENCE</scope>
    <source>
        <strain evidence="2">JC740</strain>
    </source>
</reference>
<feature type="domain" description="DUF1559" evidence="1">
    <location>
        <begin position="22"/>
        <end position="187"/>
    </location>
</feature>
<dbReference type="Gene3D" id="3.30.700.10">
    <property type="entry name" value="Glycoprotein, Type 4 Pilin"/>
    <property type="match status" value="1"/>
</dbReference>
<sequence length="249" mass="27037">MELLVVIAIIGVLVGLLLPAVQAAREAMRRASCQNNLHQIGLALQNYHSAYRHFPPGAIEVRPQFPNGKQHAWSAFVLPFLEQASLAEQIDFGLPFDAPENEEAASTVLPGFLCPTTPRSEGTIQGRGASDYGGIYGQRITGRNDPPNGMMLHDRALAFRDVLDGSSHTVIVSEDAAFPDGQWINGRNLFDQAFSINQAPAFENDMRSFHVGGVMVLKVDGSVSFLTEQLDLEILAALCTRAGHDNANL</sequence>
<protein>
    <submittedName>
        <fullName evidence="2">DUF1559 domain-containing protein</fullName>
    </submittedName>
</protein>
<dbReference type="NCBIfam" id="TIGR04294">
    <property type="entry name" value="pre_pil_HX9DG"/>
    <property type="match status" value="1"/>
</dbReference>
<dbReference type="InterPro" id="IPR027558">
    <property type="entry name" value="Pre_pil_HX9DG_C"/>
</dbReference>
<dbReference type="Pfam" id="PF07596">
    <property type="entry name" value="SBP_bac_10"/>
    <property type="match status" value="1"/>
</dbReference>
<accession>A0ABS8ND08</accession>
<gene>
    <name evidence="2" type="ORF">LOC71_04080</name>
</gene>
<dbReference type="EMBL" id="JAJKFW010000006">
    <property type="protein sequence ID" value="MCC9641440.1"/>
    <property type="molecule type" value="Genomic_DNA"/>
</dbReference>
<dbReference type="SUPFAM" id="SSF54523">
    <property type="entry name" value="Pili subunits"/>
    <property type="match status" value="1"/>
</dbReference>
<evidence type="ECO:0000313" key="2">
    <source>
        <dbReference type="EMBL" id="MCC9641440.1"/>
    </source>
</evidence>
<proteinExistence type="predicted"/>
<organism evidence="2 3">
    <name type="scientific">Rhodopirellula halodulae</name>
    <dbReference type="NCBI Taxonomy" id="2894198"/>
    <lineage>
        <taxon>Bacteria</taxon>
        <taxon>Pseudomonadati</taxon>
        <taxon>Planctomycetota</taxon>
        <taxon>Planctomycetia</taxon>
        <taxon>Pirellulales</taxon>
        <taxon>Pirellulaceae</taxon>
        <taxon>Rhodopirellula</taxon>
    </lineage>
</organism>
<dbReference type="InterPro" id="IPR011453">
    <property type="entry name" value="DUF1559"/>
</dbReference>
<evidence type="ECO:0000313" key="3">
    <source>
        <dbReference type="Proteomes" id="UP001430306"/>
    </source>
</evidence>
<keyword evidence="3" id="KW-1185">Reference proteome</keyword>
<evidence type="ECO:0000259" key="1">
    <source>
        <dbReference type="Pfam" id="PF07596"/>
    </source>
</evidence>
<dbReference type="InterPro" id="IPR045584">
    <property type="entry name" value="Pilin-like"/>
</dbReference>
<dbReference type="PANTHER" id="PTHR30093:SF2">
    <property type="entry name" value="TYPE II SECRETION SYSTEM PROTEIN H"/>
    <property type="match status" value="1"/>
</dbReference>
<dbReference type="Proteomes" id="UP001430306">
    <property type="component" value="Unassembled WGS sequence"/>
</dbReference>
<name>A0ABS8ND08_9BACT</name>
<dbReference type="PANTHER" id="PTHR30093">
    <property type="entry name" value="GENERAL SECRETION PATHWAY PROTEIN G"/>
    <property type="match status" value="1"/>
</dbReference>
<comment type="caution">
    <text evidence="2">The sequence shown here is derived from an EMBL/GenBank/DDBJ whole genome shotgun (WGS) entry which is preliminary data.</text>
</comment>